<evidence type="ECO:0000259" key="6">
    <source>
        <dbReference type="Pfam" id="PF12253"/>
    </source>
</evidence>
<proteinExistence type="predicted"/>
<sequence>MEGVVILGTVRAGDSNHADADGGSMIVDSSPAGTLKECQANEKHLVVLNRVPEVDGDSMIVDSSPAEALKQEQPSVEEPEKVVVNSIVVDLKGVPVEGLNQPEVNADTMILDNPHAVLLKKPQSVLKDQRGDRKQLKRKRALIDGNATSLNKESLVTECCQELDDLFEYYKEVSGHRLNLEEGTCSSNNSMISCLLEESKLPFSKLVEEIYDKLRAREGVTLASVRGAVLFVGQRVMYGVPNLDADVLEDESQSCLWCWETRDLKLLPATLRGFLNIQRTARKKIHERISALSATLSALSIPESHDSYKSDLAKALVKLGKVLNADGIRSLVEKLKQKNAADMAEREAKLKEKELIKEMEKIKRNTEKEKRKMDRELQKEKLQSEKELKRMQEEAEKEEKRREKEAAELKKQLKKQHEEAEREQRRREKEEAELKKQLAVKKQATIMERFLKRERSKDNTNNPDNRSSMTGSMSTSSCKKEEAVYTVTSSMDCAFSQKDTLSAEDLRRLHVTRWHKLARCNRSCRWGIRQNPKIELVKELKLQKSSLDSELLEKTMTPNKDLSSYKGNQGSESSLDKLVDEFEESFVEMPCHNGTDSVPASVRSLRKKLLQFDQSHRPAYYGTWRRKSAVGPRHPFKKDPDLDYDIDSDEEWEEEDPGESLSDCDKDTEEDHLEEEASKIEDEDESEDGFVVPDGYVSEDEGVQTETSSDDMEDEAKSSPSVKSDVESEEFRALLQQQKLLHNLTEKALRKSQPLVISNLMHEKAELMMAEDLAGASKMEQICLQALRMQAFPGGSIVDLSASHSPSVEDLVLCQSSRNITPTAAAAVIPGSDLPEFVRVIHSCSQSINKVVELLQQKFPTVSKALLRNKVREISDFVDNHWQVKKEVLESLGLSISPDNGRRPKGIAMYFSKRCLPPEGESINISESSPQSCSKTKADNDGNNSHTSQADLQSTPLSFV</sequence>
<evidence type="ECO:0000256" key="4">
    <source>
        <dbReference type="ARBA" id="ARBA00023242"/>
    </source>
</evidence>
<dbReference type="InterPro" id="IPR022043">
    <property type="entry name" value="CAF1A_DD"/>
</dbReference>
<evidence type="ECO:0000313" key="8">
    <source>
        <dbReference type="Proteomes" id="UP000228380"/>
    </source>
</evidence>
<reference evidence="9" key="2">
    <citation type="submission" date="2025-08" db="UniProtKB">
        <authorList>
            <consortium name="RefSeq"/>
        </authorList>
    </citation>
    <scope>IDENTIFICATION</scope>
    <source>
        <tissue evidence="9">Young leaves</tissue>
    </source>
</reference>
<evidence type="ECO:0000256" key="2">
    <source>
        <dbReference type="ARBA" id="ARBA00022763"/>
    </source>
</evidence>
<dbReference type="GO" id="GO:0006281">
    <property type="term" value="P:DNA repair"/>
    <property type="evidence" value="ECO:0007669"/>
    <property type="project" value="UniProtKB-KW"/>
</dbReference>
<keyword evidence="3" id="KW-0234">DNA repair</keyword>
<dbReference type="AlphaFoldDB" id="A0A8B7C2Y2"/>
<accession>A0A8B7C2Y2</accession>
<evidence type="ECO:0000259" key="7">
    <source>
        <dbReference type="Pfam" id="PF21796"/>
    </source>
</evidence>
<dbReference type="GO" id="GO:0005634">
    <property type="term" value="C:nucleus"/>
    <property type="evidence" value="ECO:0007669"/>
    <property type="project" value="UniProtKB-SubCell"/>
</dbReference>
<keyword evidence="8" id="KW-1185">Reference proteome</keyword>
<dbReference type="RefSeq" id="XP_008790577.2">
    <property type="nucleotide sequence ID" value="XM_008792355.3"/>
</dbReference>
<organism evidence="8 9">
    <name type="scientific">Phoenix dactylifera</name>
    <name type="common">Date palm</name>
    <dbReference type="NCBI Taxonomy" id="42345"/>
    <lineage>
        <taxon>Eukaryota</taxon>
        <taxon>Viridiplantae</taxon>
        <taxon>Streptophyta</taxon>
        <taxon>Embryophyta</taxon>
        <taxon>Tracheophyta</taxon>
        <taxon>Spermatophyta</taxon>
        <taxon>Magnoliopsida</taxon>
        <taxon>Liliopsida</taxon>
        <taxon>Arecaceae</taxon>
        <taxon>Coryphoideae</taxon>
        <taxon>Phoeniceae</taxon>
        <taxon>Phoenix</taxon>
    </lineage>
</organism>
<comment type="subcellular location">
    <subcellularLocation>
        <location evidence="1">Nucleus</location>
    </subcellularLocation>
</comment>
<feature type="domain" description="Chromatin assembly factor 1 subunit A dimerization" evidence="6">
    <location>
        <begin position="608"/>
        <end position="676"/>
    </location>
</feature>
<feature type="compositionally biased region" description="Polar residues" evidence="5">
    <location>
        <begin position="923"/>
        <end position="960"/>
    </location>
</feature>
<dbReference type="InterPro" id="IPR048800">
    <property type="entry name" value="Cac1-like_C"/>
</dbReference>
<dbReference type="Pfam" id="PF21796">
    <property type="entry name" value="Cac1_C"/>
    <property type="match status" value="1"/>
</dbReference>
<keyword evidence="4" id="KW-0539">Nucleus</keyword>
<feature type="compositionally biased region" description="Acidic residues" evidence="5">
    <location>
        <begin position="697"/>
        <end position="714"/>
    </location>
</feature>
<feature type="domain" description="Chromatin assembly factor 1 subunit Cac1-like C-terminal" evidence="7">
    <location>
        <begin position="834"/>
        <end position="884"/>
    </location>
</feature>
<name>A0A8B7C2Y2_PHODC</name>
<feature type="compositionally biased region" description="Basic and acidic residues" evidence="5">
    <location>
        <begin position="366"/>
        <end position="436"/>
    </location>
</feature>
<gene>
    <name evidence="9" type="primary">LOC103707744</name>
</gene>
<dbReference type="PANTHER" id="PTHR15272">
    <property type="entry name" value="CHROMATIN ASSEMBLY FACTOR 1 SUBUNIT A CAF-1 SUBUNIT A"/>
    <property type="match status" value="1"/>
</dbReference>
<feature type="region of interest" description="Disordered" evidence="5">
    <location>
        <begin position="629"/>
        <end position="728"/>
    </location>
</feature>
<evidence type="ECO:0000256" key="5">
    <source>
        <dbReference type="SAM" id="MobiDB-lite"/>
    </source>
</evidence>
<feature type="compositionally biased region" description="Low complexity" evidence="5">
    <location>
        <begin position="467"/>
        <end position="477"/>
    </location>
</feature>
<dbReference type="OrthoDB" id="440676at2759"/>
<keyword evidence="2" id="KW-0227">DNA damage</keyword>
<protein>
    <submittedName>
        <fullName evidence="9">Chromatin assembly factor 1 subunit FSM-like</fullName>
    </submittedName>
</protein>
<dbReference type="GeneID" id="103707744"/>
<feature type="region of interest" description="Disordered" evidence="5">
    <location>
        <begin position="921"/>
        <end position="960"/>
    </location>
</feature>
<feature type="compositionally biased region" description="Acidic residues" evidence="5">
    <location>
        <begin position="642"/>
        <end position="658"/>
    </location>
</feature>
<reference evidence="8" key="1">
    <citation type="journal article" date="2019" name="Nat. Commun.">
        <title>Genome-wide association mapping of date palm fruit traits.</title>
        <authorList>
            <person name="Hazzouri K.M."/>
            <person name="Gros-Balthazard M."/>
            <person name="Flowers J.M."/>
            <person name="Copetti D."/>
            <person name="Lemansour A."/>
            <person name="Lebrun M."/>
            <person name="Masmoudi K."/>
            <person name="Ferrand S."/>
            <person name="Dhar M.I."/>
            <person name="Fresquez Z.A."/>
            <person name="Rosas U."/>
            <person name="Zhang J."/>
            <person name="Talag J."/>
            <person name="Lee S."/>
            <person name="Kudrna D."/>
            <person name="Powell R.F."/>
            <person name="Leitch I.J."/>
            <person name="Krueger R.R."/>
            <person name="Wing R.A."/>
            <person name="Amiri K.M.A."/>
            <person name="Purugganan M.D."/>
        </authorList>
    </citation>
    <scope>NUCLEOTIDE SEQUENCE [LARGE SCALE GENOMIC DNA]</scope>
    <source>
        <strain evidence="8">cv. Khalas</strain>
    </source>
</reference>
<evidence type="ECO:0000256" key="3">
    <source>
        <dbReference type="ARBA" id="ARBA00023204"/>
    </source>
</evidence>
<dbReference type="KEGG" id="pda:103707744"/>
<dbReference type="Pfam" id="PF12253">
    <property type="entry name" value="CAF1A_dimeriz"/>
    <property type="match status" value="1"/>
</dbReference>
<dbReference type="GO" id="GO:0033186">
    <property type="term" value="C:CAF-1 complex"/>
    <property type="evidence" value="ECO:0007669"/>
    <property type="project" value="TreeGrafter"/>
</dbReference>
<evidence type="ECO:0000313" key="9">
    <source>
        <dbReference type="RefSeq" id="XP_008790577.2"/>
    </source>
</evidence>
<dbReference type="GO" id="GO:0006334">
    <property type="term" value="P:nucleosome assembly"/>
    <property type="evidence" value="ECO:0007669"/>
    <property type="project" value="TreeGrafter"/>
</dbReference>
<dbReference type="PANTHER" id="PTHR15272:SF0">
    <property type="entry name" value="CHROMATIN ASSEMBLY FACTOR 1 SUBUNIT A"/>
    <property type="match status" value="1"/>
</dbReference>
<dbReference type="Proteomes" id="UP000228380">
    <property type="component" value="Chromosome 7"/>
</dbReference>
<feature type="region of interest" description="Disordered" evidence="5">
    <location>
        <begin position="366"/>
        <end position="478"/>
    </location>
</feature>
<feature type="compositionally biased region" description="Basic and acidic residues" evidence="5">
    <location>
        <begin position="449"/>
        <end position="458"/>
    </location>
</feature>
<evidence type="ECO:0000256" key="1">
    <source>
        <dbReference type="ARBA" id="ARBA00004123"/>
    </source>
</evidence>